<dbReference type="PANTHER" id="PTHR13369:SF0">
    <property type="entry name" value="GLUTATHIONE S-TRANSFERASE C-TERMINAL DOMAIN-CONTAINING PROTEIN"/>
    <property type="match status" value="1"/>
</dbReference>
<keyword evidence="4" id="KW-1185">Reference proteome</keyword>
<dbReference type="HOGENOM" id="CLU_1085687_0_0_1"/>
<name>T1ELQ0_HELRO</name>
<organism evidence="3 4">
    <name type="scientific">Helobdella robusta</name>
    <name type="common">Californian leech</name>
    <dbReference type="NCBI Taxonomy" id="6412"/>
    <lineage>
        <taxon>Eukaryota</taxon>
        <taxon>Metazoa</taxon>
        <taxon>Spiralia</taxon>
        <taxon>Lophotrochozoa</taxon>
        <taxon>Annelida</taxon>
        <taxon>Clitellata</taxon>
        <taxon>Hirudinea</taxon>
        <taxon>Rhynchobdellida</taxon>
        <taxon>Glossiphoniidae</taxon>
        <taxon>Helobdella</taxon>
    </lineage>
</organism>
<proteinExistence type="predicted"/>
<dbReference type="eggNOG" id="ENOG502QUFE">
    <property type="taxonomic scope" value="Eukaryota"/>
</dbReference>
<evidence type="ECO:0000313" key="3">
    <source>
        <dbReference type="EnsemblMetazoa" id="HelroP155964"/>
    </source>
</evidence>
<dbReference type="OrthoDB" id="206598at2759"/>
<dbReference type="InterPro" id="IPR025714">
    <property type="entry name" value="Methyltranfer_dom"/>
</dbReference>
<dbReference type="InParanoid" id="T1ELQ0"/>
<sequence>MPQPRIERKIDQLKNMIRPVLYFSKKIESIVDFCAGSGQLGVLINCMLPNHNIILVENKEESIIKAKQLAMNQKNITIHQTNLDHFQQSFDLGICLHGCGFVSDFVLQKCINQRSFFVICPCCYGSIKETSKIKYPQSKMLQQVFSHNEFITIAHSADQTQQHTIKEEIGKTCMSIVDLDRSLKAQENDYKTFVYKMQPESCSPKNNLIIGIPLEKC</sequence>
<dbReference type="AlphaFoldDB" id="T1ELQ0"/>
<evidence type="ECO:0000313" key="2">
    <source>
        <dbReference type="EMBL" id="ESN99225.1"/>
    </source>
</evidence>
<evidence type="ECO:0000259" key="1">
    <source>
        <dbReference type="Pfam" id="PF13679"/>
    </source>
</evidence>
<dbReference type="GeneID" id="20197500"/>
<feature type="domain" description="Methyltransferase" evidence="1">
    <location>
        <begin position="8"/>
        <end position="129"/>
    </location>
</feature>
<dbReference type="CTD" id="20197500"/>
<dbReference type="Gene3D" id="3.40.50.150">
    <property type="entry name" value="Vaccinia Virus protein VP39"/>
    <property type="match status" value="1"/>
</dbReference>
<evidence type="ECO:0000313" key="4">
    <source>
        <dbReference type="Proteomes" id="UP000015101"/>
    </source>
</evidence>
<protein>
    <recommendedName>
        <fullName evidence="1">Methyltransferase domain-containing protein</fullName>
    </recommendedName>
</protein>
<dbReference type="InterPro" id="IPR029063">
    <property type="entry name" value="SAM-dependent_MTases_sf"/>
</dbReference>
<dbReference type="RefSeq" id="XP_009023100.1">
    <property type="nucleotide sequence ID" value="XM_009024852.1"/>
</dbReference>
<dbReference type="PANTHER" id="PTHR13369">
    <property type="match status" value="1"/>
</dbReference>
<reference evidence="2 4" key="2">
    <citation type="journal article" date="2013" name="Nature">
        <title>Insights into bilaterian evolution from three spiralian genomes.</title>
        <authorList>
            <person name="Simakov O."/>
            <person name="Marletaz F."/>
            <person name="Cho S.J."/>
            <person name="Edsinger-Gonzales E."/>
            <person name="Havlak P."/>
            <person name="Hellsten U."/>
            <person name="Kuo D.H."/>
            <person name="Larsson T."/>
            <person name="Lv J."/>
            <person name="Arendt D."/>
            <person name="Savage R."/>
            <person name="Osoegawa K."/>
            <person name="de Jong P."/>
            <person name="Grimwood J."/>
            <person name="Chapman J.A."/>
            <person name="Shapiro H."/>
            <person name="Aerts A."/>
            <person name="Otillar R.P."/>
            <person name="Terry A.Y."/>
            <person name="Boore J.L."/>
            <person name="Grigoriev I.V."/>
            <person name="Lindberg D.R."/>
            <person name="Seaver E.C."/>
            <person name="Weisblat D.A."/>
            <person name="Putnam N.H."/>
            <person name="Rokhsar D.S."/>
        </authorList>
    </citation>
    <scope>NUCLEOTIDE SEQUENCE</scope>
</reference>
<gene>
    <name evidence="3" type="primary">20197500</name>
    <name evidence="2" type="ORF">HELRODRAFT_155964</name>
</gene>
<reference evidence="4" key="1">
    <citation type="submission" date="2012-12" db="EMBL/GenBank/DDBJ databases">
        <authorList>
            <person name="Hellsten U."/>
            <person name="Grimwood J."/>
            <person name="Chapman J.A."/>
            <person name="Shapiro H."/>
            <person name="Aerts A."/>
            <person name="Otillar R.P."/>
            <person name="Terry A.Y."/>
            <person name="Boore J.L."/>
            <person name="Simakov O."/>
            <person name="Marletaz F."/>
            <person name="Cho S.-J."/>
            <person name="Edsinger-Gonzales E."/>
            <person name="Havlak P."/>
            <person name="Kuo D.-H."/>
            <person name="Larsson T."/>
            <person name="Lv J."/>
            <person name="Arendt D."/>
            <person name="Savage R."/>
            <person name="Osoegawa K."/>
            <person name="de Jong P."/>
            <person name="Lindberg D.R."/>
            <person name="Seaver E.C."/>
            <person name="Weisblat D.A."/>
            <person name="Putnam N.H."/>
            <person name="Grigoriev I.V."/>
            <person name="Rokhsar D.S."/>
        </authorList>
    </citation>
    <scope>NUCLEOTIDE SEQUENCE</scope>
</reference>
<dbReference type="STRING" id="6412.T1ELQ0"/>
<dbReference type="SUPFAM" id="SSF53335">
    <property type="entry name" value="S-adenosyl-L-methionine-dependent methyltransferases"/>
    <property type="match status" value="1"/>
</dbReference>
<dbReference type="KEGG" id="hro:HELRODRAFT_155964"/>
<reference evidence="3" key="3">
    <citation type="submission" date="2015-06" db="UniProtKB">
        <authorList>
            <consortium name="EnsemblMetazoa"/>
        </authorList>
    </citation>
    <scope>IDENTIFICATION</scope>
</reference>
<dbReference type="EnsemblMetazoa" id="HelroT155964">
    <property type="protein sequence ID" value="HelroP155964"/>
    <property type="gene ID" value="HelroG155964"/>
</dbReference>
<dbReference type="Pfam" id="PF13679">
    <property type="entry name" value="Methyltransf_32"/>
    <property type="match status" value="1"/>
</dbReference>
<dbReference type="Proteomes" id="UP000015101">
    <property type="component" value="Unassembled WGS sequence"/>
</dbReference>
<dbReference type="EMBL" id="AMQM01001151">
    <property type="status" value="NOT_ANNOTATED_CDS"/>
    <property type="molecule type" value="Genomic_DNA"/>
</dbReference>
<accession>T1ELQ0</accession>
<dbReference type="EMBL" id="KB097143">
    <property type="protein sequence ID" value="ESN99225.1"/>
    <property type="molecule type" value="Genomic_DNA"/>
</dbReference>